<proteinExistence type="predicted"/>
<evidence type="ECO:0000313" key="3">
    <source>
        <dbReference type="EMBL" id="PZD75055.1"/>
    </source>
</evidence>
<reference evidence="3 4" key="1">
    <citation type="journal article" date="2018" name="Sci. Rep.">
        <title>A novel species of the marine cyanobacterium Acaryochloris with a unique pigment content and lifestyle.</title>
        <authorList>
            <person name="Partensky F."/>
            <person name="Six C."/>
            <person name="Ratin M."/>
            <person name="Garczarek L."/>
            <person name="Vaulot D."/>
            <person name="Probert I."/>
            <person name="Calteau A."/>
            <person name="Gourvil P."/>
            <person name="Marie D."/>
            <person name="Grebert T."/>
            <person name="Bouchier C."/>
            <person name="Le Panse S."/>
            <person name="Gachenot M."/>
            <person name="Rodriguez F."/>
            <person name="Garrido J.L."/>
        </authorList>
    </citation>
    <scope>NUCLEOTIDE SEQUENCE [LARGE SCALE GENOMIC DNA]</scope>
    <source>
        <strain evidence="3 4">RCC1774</strain>
    </source>
</reference>
<name>A0A2W1JXL7_9CYAN</name>
<dbReference type="Gene3D" id="3.20.20.80">
    <property type="entry name" value="Glycosidases"/>
    <property type="match status" value="1"/>
</dbReference>
<comment type="caution">
    <text evidence="3">The sequence shown here is derived from an EMBL/GenBank/DDBJ whole genome shotgun (WGS) entry which is preliminary data.</text>
</comment>
<feature type="signal peptide" evidence="2">
    <location>
        <begin position="1"/>
        <end position="35"/>
    </location>
</feature>
<dbReference type="Proteomes" id="UP000248857">
    <property type="component" value="Unassembled WGS sequence"/>
</dbReference>
<evidence type="ECO:0000256" key="1">
    <source>
        <dbReference type="SAM" id="MobiDB-lite"/>
    </source>
</evidence>
<gene>
    <name evidence="3" type="ORF">C1752_00337</name>
</gene>
<dbReference type="EMBL" id="PQWO01000001">
    <property type="protein sequence ID" value="PZD75055.1"/>
    <property type="molecule type" value="Genomic_DNA"/>
</dbReference>
<keyword evidence="4" id="KW-1185">Reference proteome</keyword>
<dbReference type="PANTHER" id="PTHR43405">
    <property type="entry name" value="GLYCOSYL HYDROLASE DIGH"/>
    <property type="match status" value="1"/>
</dbReference>
<dbReference type="RefSeq" id="WP_110984315.1">
    <property type="nucleotide sequence ID" value="NZ_CAWNWM010000001.1"/>
</dbReference>
<feature type="chain" id="PRO_5015964739" description="Glycosyl hydrolase-like 10 domain-containing protein" evidence="2">
    <location>
        <begin position="36"/>
        <end position="508"/>
    </location>
</feature>
<dbReference type="OrthoDB" id="418487at2"/>
<protein>
    <recommendedName>
        <fullName evidence="5">Glycosyl hydrolase-like 10 domain-containing protein</fullName>
    </recommendedName>
</protein>
<feature type="region of interest" description="Disordered" evidence="1">
    <location>
        <begin position="193"/>
        <end position="214"/>
    </location>
</feature>
<keyword evidence="2" id="KW-0732">Signal</keyword>
<organism evidence="3 4">
    <name type="scientific">Acaryochloris thomasi RCC1774</name>
    <dbReference type="NCBI Taxonomy" id="1764569"/>
    <lineage>
        <taxon>Bacteria</taxon>
        <taxon>Bacillati</taxon>
        <taxon>Cyanobacteriota</taxon>
        <taxon>Cyanophyceae</taxon>
        <taxon>Acaryochloridales</taxon>
        <taxon>Acaryochloridaceae</taxon>
        <taxon>Acaryochloris</taxon>
        <taxon>Acaryochloris thomasi</taxon>
    </lineage>
</organism>
<sequence length="508" mass="56162">MTMRCSWLRLPLLSLSLTSLIAASGVLWGNTTAQAQIPGYCQSSKEAAIQKEEALKKSVGGDQAAKQRYQVMVKRSSDQLRACRAQSWPQTQAIWLRLYECDLKPGVLDSLMDRLVNRGYNRVNIEVFYSGQVLLPTSENPTLWPSIVRKPEYAQRDLLAEAMQKARERGLQPYAWTFSLNYGYEYGNRPDRQGALARNGSGKPSSTLISSADPNIDITGDTDKVFVDPYSPQARQDFRLMLDAIAKRKPNGILFDYIRYPRQTGGASVASKTSDLWIFGRASQNVFLSRATNSKGQAVLKHYMAQGALSASTLAAFDQRYSSDGAAMWQGRRVPTHTTLPSAASRIVRLNHDLWLLSVAHAYQGVVDFLTAAANPVQQQGIKAGAVFFPGANRRVGRGFDSRMQPWDQFPTNIEWTPMAYAVCGNSTDCIAKQVQQVLATAPSGTQVSPAIAGAWGGFSHNRPSLEAQMQAIRQVAPQVKTVSHFDFSWQDPAFSNARRSCRVDYGA</sequence>
<dbReference type="AlphaFoldDB" id="A0A2W1JXL7"/>
<evidence type="ECO:0000313" key="4">
    <source>
        <dbReference type="Proteomes" id="UP000248857"/>
    </source>
</evidence>
<feature type="compositionally biased region" description="Polar residues" evidence="1">
    <location>
        <begin position="202"/>
        <end position="213"/>
    </location>
</feature>
<evidence type="ECO:0000256" key="2">
    <source>
        <dbReference type="SAM" id="SignalP"/>
    </source>
</evidence>
<dbReference type="InterPro" id="IPR052177">
    <property type="entry name" value="Divisome_Glycosyl_Hydrolase"/>
</dbReference>
<dbReference type="PANTHER" id="PTHR43405:SF1">
    <property type="entry name" value="GLYCOSYL HYDROLASE DIGH"/>
    <property type="match status" value="1"/>
</dbReference>
<evidence type="ECO:0008006" key="5">
    <source>
        <dbReference type="Google" id="ProtNLM"/>
    </source>
</evidence>
<accession>A0A2W1JXL7</accession>